<evidence type="ECO:0008006" key="5">
    <source>
        <dbReference type="Google" id="ProtNLM"/>
    </source>
</evidence>
<feature type="chain" id="PRO_5012047205" description="Hydrophobin" evidence="2">
    <location>
        <begin position="24"/>
        <end position="104"/>
    </location>
</feature>
<organism evidence="3 4">
    <name type="scientific">Trametes pubescens</name>
    <name type="common">White-rot fungus</name>
    <dbReference type="NCBI Taxonomy" id="154538"/>
    <lineage>
        <taxon>Eukaryota</taxon>
        <taxon>Fungi</taxon>
        <taxon>Dikarya</taxon>
        <taxon>Basidiomycota</taxon>
        <taxon>Agaricomycotina</taxon>
        <taxon>Agaricomycetes</taxon>
        <taxon>Polyporales</taxon>
        <taxon>Polyporaceae</taxon>
        <taxon>Trametes</taxon>
    </lineage>
</organism>
<feature type="signal peptide" evidence="2">
    <location>
        <begin position="1"/>
        <end position="23"/>
    </location>
</feature>
<evidence type="ECO:0000256" key="2">
    <source>
        <dbReference type="SAM" id="SignalP"/>
    </source>
</evidence>
<feature type="region of interest" description="Disordered" evidence="1">
    <location>
        <begin position="77"/>
        <end position="104"/>
    </location>
</feature>
<protein>
    <recommendedName>
        <fullName evidence="5">Hydrophobin</fullName>
    </recommendedName>
</protein>
<evidence type="ECO:0000256" key="1">
    <source>
        <dbReference type="SAM" id="MobiDB-lite"/>
    </source>
</evidence>
<dbReference type="EMBL" id="MNAD01001576">
    <property type="protein sequence ID" value="OJT03919.1"/>
    <property type="molecule type" value="Genomic_DNA"/>
</dbReference>
<evidence type="ECO:0000313" key="3">
    <source>
        <dbReference type="EMBL" id="OJT03919.1"/>
    </source>
</evidence>
<comment type="caution">
    <text evidence="3">The sequence shown here is derived from an EMBL/GenBank/DDBJ whole genome shotgun (WGS) entry which is preliminary data.</text>
</comment>
<gene>
    <name evidence="3" type="ORF">TRAPUB_5394</name>
</gene>
<dbReference type="Proteomes" id="UP000184267">
    <property type="component" value="Unassembled WGS sequence"/>
</dbReference>
<dbReference type="AlphaFoldDB" id="A0A1M2V8N0"/>
<evidence type="ECO:0000313" key="4">
    <source>
        <dbReference type="Proteomes" id="UP000184267"/>
    </source>
</evidence>
<reference evidence="3 4" key="1">
    <citation type="submission" date="2016-10" db="EMBL/GenBank/DDBJ databases">
        <title>Genome sequence of the basidiomycete white-rot fungus Trametes pubescens.</title>
        <authorList>
            <person name="Makela M.R."/>
            <person name="Granchi Z."/>
            <person name="Peng M."/>
            <person name="De Vries R.P."/>
            <person name="Grigoriev I."/>
            <person name="Riley R."/>
            <person name="Hilden K."/>
        </authorList>
    </citation>
    <scope>NUCLEOTIDE SEQUENCE [LARGE SCALE GENOMIC DNA]</scope>
    <source>
        <strain evidence="3 4">FBCC735</strain>
    </source>
</reference>
<proteinExistence type="predicted"/>
<sequence>MHLVALTSLALVLVLAHLDVVTGIPAGHGLQRSAAECSFVCQTDAQCADCPGAASGVASILQYTCVTLDIPGLDGVRPSVDSEHRDGPAYPALSGVSPVVGRRT</sequence>
<name>A0A1M2V8N0_TRAPU</name>
<accession>A0A1M2V8N0</accession>
<keyword evidence="4" id="KW-1185">Reference proteome</keyword>
<keyword evidence="2" id="KW-0732">Signal</keyword>